<dbReference type="EMBL" id="BMKQ01000001">
    <property type="protein sequence ID" value="GGF37736.1"/>
    <property type="molecule type" value="Genomic_DNA"/>
</dbReference>
<dbReference type="Gene3D" id="1.10.45.10">
    <property type="entry name" value="Vanillyl-alcohol Oxidase, Chain A, domain 4"/>
    <property type="match status" value="1"/>
</dbReference>
<organism evidence="3 4">
    <name type="scientific">Marmoricola endophyticus</name>
    <dbReference type="NCBI Taxonomy" id="2040280"/>
    <lineage>
        <taxon>Bacteria</taxon>
        <taxon>Bacillati</taxon>
        <taxon>Actinomycetota</taxon>
        <taxon>Actinomycetes</taxon>
        <taxon>Propionibacteriales</taxon>
        <taxon>Nocardioidaceae</taxon>
        <taxon>Marmoricola</taxon>
    </lineage>
</organism>
<dbReference type="Proteomes" id="UP000649179">
    <property type="component" value="Unassembled WGS sequence"/>
</dbReference>
<dbReference type="PANTHER" id="PTHR43762">
    <property type="entry name" value="L-GULONOLACTONE OXIDASE"/>
    <property type="match status" value="1"/>
</dbReference>
<dbReference type="InterPro" id="IPR007173">
    <property type="entry name" value="ALO_C"/>
</dbReference>
<protein>
    <submittedName>
        <fullName evidence="3">FAD-linked oxidoreductase</fullName>
    </submittedName>
</protein>
<reference evidence="3" key="1">
    <citation type="journal article" date="2014" name="Int. J. Syst. Evol. Microbiol.">
        <title>Complete genome sequence of Corynebacterium casei LMG S-19264T (=DSM 44701T), isolated from a smear-ripened cheese.</title>
        <authorList>
            <consortium name="US DOE Joint Genome Institute (JGI-PGF)"/>
            <person name="Walter F."/>
            <person name="Albersmeier A."/>
            <person name="Kalinowski J."/>
            <person name="Ruckert C."/>
        </authorList>
    </citation>
    <scope>NUCLEOTIDE SEQUENCE</scope>
    <source>
        <strain evidence="3">CGMCC 1.16067</strain>
    </source>
</reference>
<dbReference type="NCBIfam" id="TIGR01679">
    <property type="entry name" value="bact_FAD_ox"/>
    <property type="match status" value="1"/>
</dbReference>
<keyword evidence="4" id="KW-1185">Reference proteome</keyword>
<dbReference type="SUPFAM" id="SSF56176">
    <property type="entry name" value="FAD-binding/transporter-associated domain-like"/>
    <property type="match status" value="1"/>
</dbReference>
<dbReference type="InterPro" id="IPR016171">
    <property type="entry name" value="Vanillyl_alc_oxidase_C-sub2"/>
</dbReference>
<dbReference type="PIRSF" id="PIRSF000136">
    <property type="entry name" value="LGO_GLO"/>
    <property type="match status" value="1"/>
</dbReference>
<dbReference type="GO" id="GO:0071949">
    <property type="term" value="F:FAD binding"/>
    <property type="evidence" value="ECO:0007669"/>
    <property type="project" value="InterPro"/>
</dbReference>
<sequence>MSTSSTSASAARWRNWGRCVSAEVAEAARPRSVAEVADVVRAASERGLRVKAVGAGHSFTPVAVTDGVMLDLDALSGVTGVEPVTGRVRLGAGTRLWQLPALLGPLGLALENMGDIDRQSIAGAISTGTHGTGARFRGLSAQVAGARLVTADGELLDVDADHHPELLPAVQLGLGALGVLVEVTLQCVPAFLLRAHESSARLEDVLDGAADPGGFFDSGDHVEAYWWPGTDTVATKRNTRLPLDTPHRPPGRLSRLVDERLVQNGALRAVCAAGTLAPALTPPLNRLATRVLGQKTYTDHAHAVFTSPRTVRFREGEYAVPRAALPDAVRALRDLVERRRWRISFPVELRVAAADGVWLSTAYERDAGYVAVHRYWREDPEPYIGEVDALMRDFEARPHWGKLHHQDAASLAEVVPRLGDFSAVRDRLDPDRVFGNDYLGMVLGD</sequence>
<evidence type="ECO:0000313" key="3">
    <source>
        <dbReference type="EMBL" id="GGF37736.1"/>
    </source>
</evidence>
<dbReference type="GO" id="GO:0016020">
    <property type="term" value="C:membrane"/>
    <property type="evidence" value="ECO:0007669"/>
    <property type="project" value="InterPro"/>
</dbReference>
<evidence type="ECO:0000313" key="4">
    <source>
        <dbReference type="Proteomes" id="UP000649179"/>
    </source>
</evidence>
<dbReference type="GO" id="GO:0080049">
    <property type="term" value="F:L-gulono-1,4-lactone dehydrogenase activity"/>
    <property type="evidence" value="ECO:0007669"/>
    <property type="project" value="TreeGrafter"/>
</dbReference>
<evidence type="ECO:0000256" key="1">
    <source>
        <dbReference type="ARBA" id="ARBA00023002"/>
    </source>
</evidence>
<dbReference type="InterPro" id="IPR036318">
    <property type="entry name" value="FAD-bd_PCMH-like_sf"/>
</dbReference>
<dbReference type="InterPro" id="IPR016167">
    <property type="entry name" value="FAD-bd_PCMH_sub1"/>
</dbReference>
<keyword evidence="1" id="KW-0560">Oxidoreductase</keyword>
<dbReference type="InterPro" id="IPR006094">
    <property type="entry name" value="Oxid_FAD_bind_N"/>
</dbReference>
<dbReference type="Gene3D" id="3.30.70.2520">
    <property type="match status" value="1"/>
</dbReference>
<reference evidence="3" key="2">
    <citation type="submission" date="2020-09" db="EMBL/GenBank/DDBJ databases">
        <authorList>
            <person name="Sun Q."/>
            <person name="Zhou Y."/>
        </authorList>
    </citation>
    <scope>NUCLEOTIDE SEQUENCE</scope>
    <source>
        <strain evidence="3">CGMCC 1.16067</strain>
    </source>
</reference>
<accession>A0A917F116</accession>
<gene>
    <name evidence="3" type="ORF">GCM10011519_09090</name>
</gene>
<dbReference type="GO" id="GO:0003885">
    <property type="term" value="F:D-arabinono-1,4-lactone oxidase activity"/>
    <property type="evidence" value="ECO:0007669"/>
    <property type="project" value="InterPro"/>
</dbReference>
<dbReference type="Gene3D" id="3.30.43.10">
    <property type="entry name" value="Uridine Diphospho-n-acetylenolpyruvylglucosamine Reductase, domain 2"/>
    <property type="match status" value="1"/>
</dbReference>
<dbReference type="PANTHER" id="PTHR43762:SF1">
    <property type="entry name" value="D-ARABINONO-1,4-LACTONE OXIDASE"/>
    <property type="match status" value="1"/>
</dbReference>
<dbReference type="Pfam" id="PF04030">
    <property type="entry name" value="ALO"/>
    <property type="match status" value="1"/>
</dbReference>
<comment type="caution">
    <text evidence="3">The sequence shown here is derived from an EMBL/GenBank/DDBJ whole genome shotgun (WGS) entry which is preliminary data.</text>
</comment>
<feature type="domain" description="FAD-binding PCMH-type" evidence="2">
    <location>
        <begin position="17"/>
        <end position="190"/>
    </location>
</feature>
<dbReference type="Gene3D" id="3.30.465.10">
    <property type="match status" value="1"/>
</dbReference>
<dbReference type="Pfam" id="PF01565">
    <property type="entry name" value="FAD_binding_4"/>
    <property type="match status" value="1"/>
</dbReference>
<proteinExistence type="predicted"/>
<dbReference type="InterPro" id="IPR010031">
    <property type="entry name" value="FAD_lactone_oxidase-like"/>
</dbReference>
<evidence type="ECO:0000259" key="2">
    <source>
        <dbReference type="PROSITE" id="PS51387"/>
    </source>
</evidence>
<dbReference type="InterPro" id="IPR016169">
    <property type="entry name" value="FAD-bd_PCMH_sub2"/>
</dbReference>
<dbReference type="RefSeq" id="WP_188778625.1">
    <property type="nucleotide sequence ID" value="NZ_BMKQ01000001.1"/>
</dbReference>
<dbReference type="InterPro" id="IPR016166">
    <property type="entry name" value="FAD-bd_PCMH"/>
</dbReference>
<name>A0A917F116_9ACTN</name>
<dbReference type="AlphaFoldDB" id="A0A917F116"/>
<dbReference type="PROSITE" id="PS51387">
    <property type="entry name" value="FAD_PCMH"/>
    <property type="match status" value="1"/>
</dbReference>